<evidence type="ECO:0000313" key="2">
    <source>
        <dbReference type="Proteomes" id="UP001177021"/>
    </source>
</evidence>
<dbReference type="EMBL" id="CASHSV030000615">
    <property type="protein sequence ID" value="CAJ2669761.1"/>
    <property type="molecule type" value="Genomic_DNA"/>
</dbReference>
<protein>
    <submittedName>
        <fullName evidence="1">Uncharacterized protein</fullName>
    </submittedName>
</protein>
<sequence>MDKIFKFVNVMMIIFSIFLASTQISHANFPCKTDRDCPVISVNQIRSKPVRMKCRKGFCT</sequence>
<evidence type="ECO:0000313" key="1">
    <source>
        <dbReference type="EMBL" id="CAJ2669761.1"/>
    </source>
</evidence>
<name>A0ACB0LKJ3_TRIPR</name>
<organism evidence="1 2">
    <name type="scientific">Trifolium pratense</name>
    <name type="common">Red clover</name>
    <dbReference type="NCBI Taxonomy" id="57577"/>
    <lineage>
        <taxon>Eukaryota</taxon>
        <taxon>Viridiplantae</taxon>
        <taxon>Streptophyta</taxon>
        <taxon>Embryophyta</taxon>
        <taxon>Tracheophyta</taxon>
        <taxon>Spermatophyta</taxon>
        <taxon>Magnoliopsida</taxon>
        <taxon>eudicotyledons</taxon>
        <taxon>Gunneridae</taxon>
        <taxon>Pentapetalae</taxon>
        <taxon>rosids</taxon>
        <taxon>fabids</taxon>
        <taxon>Fabales</taxon>
        <taxon>Fabaceae</taxon>
        <taxon>Papilionoideae</taxon>
        <taxon>50 kb inversion clade</taxon>
        <taxon>NPAAA clade</taxon>
        <taxon>Hologalegina</taxon>
        <taxon>IRL clade</taxon>
        <taxon>Trifolieae</taxon>
        <taxon>Trifolium</taxon>
    </lineage>
</organism>
<reference evidence="1" key="1">
    <citation type="submission" date="2023-10" db="EMBL/GenBank/DDBJ databases">
        <authorList>
            <person name="Rodriguez Cubillos JULIANA M."/>
            <person name="De Vega J."/>
        </authorList>
    </citation>
    <scope>NUCLEOTIDE SEQUENCE</scope>
</reference>
<dbReference type="Proteomes" id="UP001177021">
    <property type="component" value="Unassembled WGS sequence"/>
</dbReference>
<comment type="caution">
    <text evidence="1">The sequence shown here is derived from an EMBL/GenBank/DDBJ whole genome shotgun (WGS) entry which is preliminary data.</text>
</comment>
<keyword evidence="2" id="KW-1185">Reference proteome</keyword>
<proteinExistence type="predicted"/>
<accession>A0ACB0LKJ3</accession>
<gene>
    <name evidence="1" type="ORF">MILVUS5_LOCUS33905</name>
</gene>